<gene>
    <name evidence="2" type="ORF">BAGA_24470</name>
</gene>
<organism evidence="2 3">
    <name type="scientific">Bacillus gaemokensis</name>
    <dbReference type="NCBI Taxonomy" id="574375"/>
    <lineage>
        <taxon>Bacteria</taxon>
        <taxon>Bacillati</taxon>
        <taxon>Bacillota</taxon>
        <taxon>Bacilli</taxon>
        <taxon>Bacillales</taxon>
        <taxon>Bacillaceae</taxon>
        <taxon>Bacillus</taxon>
        <taxon>Bacillus cereus group</taxon>
    </lineage>
</organism>
<dbReference type="OrthoDB" id="8595425at2"/>
<dbReference type="Proteomes" id="UP000027778">
    <property type="component" value="Unassembled WGS sequence"/>
</dbReference>
<dbReference type="AlphaFoldDB" id="A0A073K5Q0"/>
<name>A0A073K5Q0_9BACI</name>
<dbReference type="eggNOG" id="ENOG5032Z57">
    <property type="taxonomic scope" value="Bacteria"/>
</dbReference>
<evidence type="ECO:0000313" key="2">
    <source>
        <dbReference type="EMBL" id="KEK21866.1"/>
    </source>
</evidence>
<keyword evidence="3" id="KW-1185">Reference proteome</keyword>
<reference evidence="2 3" key="1">
    <citation type="submission" date="2014-06" db="EMBL/GenBank/DDBJ databases">
        <title>Draft genome sequence of Bacillus gaemokensis JCM 15801 (MCCC 1A00707).</title>
        <authorList>
            <person name="Lai Q."/>
            <person name="Liu Y."/>
            <person name="Shao Z."/>
        </authorList>
    </citation>
    <scope>NUCLEOTIDE SEQUENCE [LARGE SCALE GENOMIC DNA]</scope>
    <source>
        <strain evidence="2 3">JCM 15801</strain>
    </source>
</reference>
<sequence length="121" mass="13477">MKICIHEKGNSKIAIIESSEIVIGDVQGALDLMATVNFAHGCQKILINKLNVAEQFFELKTGLAGEILQKYMNYRIKLAIVGDFQTYNSKSLADFIYECNKGKAVFFLKDKESALSTLHSV</sequence>
<protein>
    <recommendedName>
        <fullName evidence="1">DUF4180 domain-containing protein</fullName>
    </recommendedName>
</protein>
<evidence type="ECO:0000259" key="1">
    <source>
        <dbReference type="Pfam" id="PF13788"/>
    </source>
</evidence>
<proteinExistence type="predicted"/>
<comment type="caution">
    <text evidence="2">The sequence shown here is derived from an EMBL/GenBank/DDBJ whole genome shotgun (WGS) entry which is preliminary data.</text>
</comment>
<dbReference type="STRING" id="574375.AZF08_13425"/>
<dbReference type="Pfam" id="PF13788">
    <property type="entry name" value="DUF4180"/>
    <property type="match status" value="1"/>
</dbReference>
<evidence type="ECO:0000313" key="3">
    <source>
        <dbReference type="Proteomes" id="UP000027778"/>
    </source>
</evidence>
<feature type="domain" description="DUF4180" evidence="1">
    <location>
        <begin position="9"/>
        <end position="117"/>
    </location>
</feature>
<dbReference type="EMBL" id="JOTM01000051">
    <property type="protein sequence ID" value="KEK21866.1"/>
    <property type="molecule type" value="Genomic_DNA"/>
</dbReference>
<dbReference type="RefSeq" id="WP_033678733.1">
    <property type="nucleotide sequence ID" value="NZ_JOTM01000051.1"/>
</dbReference>
<accession>A0A073K5Q0</accession>
<dbReference type="InterPro" id="IPR025438">
    <property type="entry name" value="DUF4180"/>
</dbReference>